<reference evidence="6 7" key="1">
    <citation type="submission" date="2011-10" db="EMBL/GenBank/DDBJ databases">
        <title>Genome sequence of Gluconobacter morbifer G707, isolated from Drosophila gut.</title>
        <authorList>
            <person name="Lee W.-J."/>
            <person name="Kim E.-K."/>
        </authorList>
    </citation>
    <scope>NUCLEOTIDE SEQUENCE [LARGE SCALE GENOMIC DNA]</scope>
    <source>
        <strain evidence="6 7">G707</strain>
    </source>
</reference>
<feature type="domain" description="Alanine racemase N-terminal" evidence="5">
    <location>
        <begin position="14"/>
        <end position="228"/>
    </location>
</feature>
<evidence type="ECO:0000313" key="6">
    <source>
        <dbReference type="EMBL" id="EHH68991.1"/>
    </source>
</evidence>
<dbReference type="PANTHER" id="PTHR10146">
    <property type="entry name" value="PROLINE SYNTHETASE CO-TRANSCRIBED BACTERIAL HOMOLOG PROTEIN"/>
    <property type="match status" value="1"/>
</dbReference>
<keyword evidence="7" id="KW-1185">Reference proteome</keyword>
<dbReference type="Pfam" id="PF01168">
    <property type="entry name" value="Ala_racemase_N"/>
    <property type="match status" value="1"/>
</dbReference>
<dbReference type="AlphaFoldDB" id="G6XFN3"/>
<dbReference type="InterPro" id="IPR029066">
    <property type="entry name" value="PLP-binding_barrel"/>
</dbReference>
<dbReference type="CDD" id="cd00635">
    <property type="entry name" value="PLPDE_III_YBL036c_like"/>
    <property type="match status" value="1"/>
</dbReference>
<dbReference type="Proteomes" id="UP000004949">
    <property type="component" value="Unassembled WGS sequence"/>
</dbReference>
<dbReference type="NCBIfam" id="TIGR00044">
    <property type="entry name" value="YggS family pyridoxal phosphate-dependent enzyme"/>
    <property type="match status" value="1"/>
</dbReference>
<sequence length="232" mass="25032">MESSSGMPNQIAENLCAIRARIARACEKADRPVDAVSLVAVSKFHPAEAVESALRAGQRIFGENRVQEAASKFPALRADYPDLRLHIIGNLQTNKAAEACAIADMIESLDREALSDAIEKGAAKTGRLPDLLVQVNTGNEPQKAGVSPDKADTFIENSLQRFGEKVRGLMCIPPEDEDPAPHFRFLATLAKRHGLPVLSMGMSADFETAIAENATLVRVGSAIFGPRPMTHF</sequence>
<comment type="cofactor">
    <cofactor evidence="3">
        <name>pyridoxal 5'-phosphate</name>
        <dbReference type="ChEBI" id="CHEBI:597326"/>
    </cofactor>
</comment>
<comment type="similarity">
    <text evidence="2 4">Belongs to the pyridoxal phosphate-binding protein YggS/PROSC family.</text>
</comment>
<gene>
    <name evidence="6" type="ORF">GMO_02980</name>
</gene>
<dbReference type="RefSeq" id="WP_008850448.1">
    <property type="nucleotide sequence ID" value="NZ_AGQV01000001.1"/>
</dbReference>
<evidence type="ECO:0000259" key="5">
    <source>
        <dbReference type="Pfam" id="PF01168"/>
    </source>
</evidence>
<dbReference type="Gene3D" id="3.20.20.10">
    <property type="entry name" value="Alanine racemase"/>
    <property type="match status" value="1"/>
</dbReference>
<protein>
    <recommendedName>
        <fullName evidence="2">Pyridoxal phosphate homeostasis protein</fullName>
        <shortName evidence="2">PLP homeostasis protein</shortName>
    </recommendedName>
</protein>
<dbReference type="eggNOG" id="COG0325">
    <property type="taxonomic scope" value="Bacteria"/>
</dbReference>
<keyword evidence="1 2" id="KW-0663">Pyridoxal phosphate</keyword>
<comment type="caution">
    <text evidence="6">The sequence shown here is derived from an EMBL/GenBank/DDBJ whole genome shotgun (WGS) entry which is preliminary data.</text>
</comment>
<dbReference type="PIRSF" id="PIRSF004848">
    <property type="entry name" value="YBL036c_PLPDEIII"/>
    <property type="match status" value="1"/>
</dbReference>
<dbReference type="EMBL" id="AGQV01000001">
    <property type="protein sequence ID" value="EHH68991.1"/>
    <property type="molecule type" value="Genomic_DNA"/>
</dbReference>
<proteinExistence type="inferred from homology"/>
<dbReference type="FunFam" id="3.20.20.10:FF:000018">
    <property type="entry name" value="Pyridoxal phosphate homeostasis protein"/>
    <property type="match status" value="1"/>
</dbReference>
<dbReference type="OrthoDB" id="9804072at2"/>
<dbReference type="SUPFAM" id="SSF51419">
    <property type="entry name" value="PLP-binding barrel"/>
    <property type="match status" value="1"/>
</dbReference>
<dbReference type="STRING" id="1088869.GMO_02980"/>
<evidence type="ECO:0000256" key="1">
    <source>
        <dbReference type="ARBA" id="ARBA00022898"/>
    </source>
</evidence>
<accession>G6XFN3</accession>
<evidence type="ECO:0000256" key="3">
    <source>
        <dbReference type="PIRSR" id="PIRSR004848-1"/>
    </source>
</evidence>
<evidence type="ECO:0000256" key="2">
    <source>
        <dbReference type="HAMAP-Rule" id="MF_02087"/>
    </source>
</evidence>
<evidence type="ECO:0000256" key="4">
    <source>
        <dbReference type="RuleBase" id="RU004514"/>
    </source>
</evidence>
<dbReference type="GO" id="GO:0030170">
    <property type="term" value="F:pyridoxal phosphate binding"/>
    <property type="evidence" value="ECO:0007669"/>
    <property type="project" value="UniProtKB-UniRule"/>
</dbReference>
<comment type="function">
    <text evidence="2">Pyridoxal 5'-phosphate (PLP)-binding protein, which is involved in PLP homeostasis.</text>
</comment>
<name>G6XFN3_9PROT</name>
<dbReference type="PANTHER" id="PTHR10146:SF14">
    <property type="entry name" value="PYRIDOXAL PHOSPHATE HOMEOSTASIS PROTEIN"/>
    <property type="match status" value="1"/>
</dbReference>
<feature type="modified residue" description="N6-(pyridoxal phosphate)lysine" evidence="2 3">
    <location>
        <position position="43"/>
    </location>
</feature>
<dbReference type="HAMAP" id="MF_02087">
    <property type="entry name" value="PLP_homeostasis"/>
    <property type="match status" value="1"/>
</dbReference>
<dbReference type="PATRIC" id="fig|1088869.3.peg.301"/>
<dbReference type="InterPro" id="IPR001608">
    <property type="entry name" value="Ala_racemase_N"/>
</dbReference>
<evidence type="ECO:0000313" key="7">
    <source>
        <dbReference type="Proteomes" id="UP000004949"/>
    </source>
</evidence>
<dbReference type="InterPro" id="IPR011078">
    <property type="entry name" value="PyrdxlP_homeostasis"/>
</dbReference>
<organism evidence="6 7">
    <name type="scientific">Gluconobacter morbifer G707</name>
    <dbReference type="NCBI Taxonomy" id="1088869"/>
    <lineage>
        <taxon>Bacteria</taxon>
        <taxon>Pseudomonadati</taxon>
        <taxon>Pseudomonadota</taxon>
        <taxon>Alphaproteobacteria</taxon>
        <taxon>Acetobacterales</taxon>
        <taxon>Acetobacteraceae</taxon>
        <taxon>Gluconobacter</taxon>
    </lineage>
</organism>